<dbReference type="PANTHER" id="PTHR35010:SF4">
    <property type="entry name" value="BLL5781 PROTEIN"/>
    <property type="match status" value="1"/>
</dbReference>
<dbReference type="EMBL" id="BAAAZH010000012">
    <property type="protein sequence ID" value="GAA4116923.1"/>
    <property type="molecule type" value="Genomic_DNA"/>
</dbReference>
<dbReference type="Pfam" id="PF17765">
    <property type="entry name" value="MLTR_LBD"/>
    <property type="match status" value="1"/>
</dbReference>
<dbReference type="InterPro" id="IPR041413">
    <property type="entry name" value="MLTR_LBD"/>
</dbReference>
<dbReference type="Gene3D" id="1.10.260.40">
    <property type="entry name" value="lambda repressor-like DNA-binding domains"/>
    <property type="match status" value="1"/>
</dbReference>
<sequence>MTQVGELLREARHRRRLSQLELSHQLGISARHLGFVEVGRSRPGRALLVRWLAHLEVPLAVRNQALTAAGYAPLYDDAPLDGVHLREATAALGALLASHDPLPALLLDADWNVVAGNSGLTRLLGFLGVSAPVPDLRDGAPSTPPLPMVDLLLEHGLAATIANLEEVAPPLLAQVRAEAVGVPGLEPLLAVLEEVAGTGGAIDVPAAPTLVTRYRAPGGELAFFSMFTTFGAPLHITLASLRVELLFPADAATRERLALSAG</sequence>
<dbReference type="SMART" id="SM00530">
    <property type="entry name" value="HTH_XRE"/>
    <property type="match status" value="1"/>
</dbReference>
<evidence type="ECO:0000313" key="2">
    <source>
        <dbReference type="EMBL" id="GAA4116923.1"/>
    </source>
</evidence>
<evidence type="ECO:0000313" key="3">
    <source>
        <dbReference type="Proteomes" id="UP001501495"/>
    </source>
</evidence>
<dbReference type="Gene3D" id="3.30.450.180">
    <property type="match status" value="1"/>
</dbReference>
<dbReference type="CDD" id="cd00093">
    <property type="entry name" value="HTH_XRE"/>
    <property type="match status" value="1"/>
</dbReference>
<evidence type="ECO:0000259" key="1">
    <source>
        <dbReference type="PROSITE" id="PS50943"/>
    </source>
</evidence>
<reference evidence="3" key="1">
    <citation type="journal article" date="2019" name="Int. J. Syst. Evol. Microbiol.">
        <title>The Global Catalogue of Microorganisms (GCM) 10K type strain sequencing project: providing services to taxonomists for standard genome sequencing and annotation.</title>
        <authorList>
            <consortium name="The Broad Institute Genomics Platform"/>
            <consortium name="The Broad Institute Genome Sequencing Center for Infectious Disease"/>
            <person name="Wu L."/>
            <person name="Ma J."/>
        </authorList>
    </citation>
    <scope>NUCLEOTIDE SEQUENCE [LARGE SCALE GENOMIC DNA]</scope>
    <source>
        <strain evidence="3">JCM 16703</strain>
    </source>
</reference>
<name>A0ABP7XK02_9ACTN</name>
<protein>
    <submittedName>
        <fullName evidence="2">Helix-turn-helix transcriptional regulator</fullName>
    </submittedName>
</protein>
<dbReference type="Proteomes" id="UP001501495">
    <property type="component" value="Unassembled WGS sequence"/>
</dbReference>
<accession>A0ABP7XK02</accession>
<organism evidence="2 3">
    <name type="scientific">Nocardioides fonticola</name>
    <dbReference type="NCBI Taxonomy" id="450363"/>
    <lineage>
        <taxon>Bacteria</taxon>
        <taxon>Bacillati</taxon>
        <taxon>Actinomycetota</taxon>
        <taxon>Actinomycetes</taxon>
        <taxon>Propionibacteriales</taxon>
        <taxon>Nocardioidaceae</taxon>
        <taxon>Nocardioides</taxon>
    </lineage>
</organism>
<dbReference type="PROSITE" id="PS50943">
    <property type="entry name" value="HTH_CROC1"/>
    <property type="match status" value="1"/>
</dbReference>
<proteinExistence type="predicted"/>
<dbReference type="InterPro" id="IPR010982">
    <property type="entry name" value="Lambda_DNA-bd_dom_sf"/>
</dbReference>
<keyword evidence="3" id="KW-1185">Reference proteome</keyword>
<comment type="caution">
    <text evidence="2">The sequence shown here is derived from an EMBL/GenBank/DDBJ whole genome shotgun (WGS) entry which is preliminary data.</text>
</comment>
<dbReference type="InterPro" id="IPR001387">
    <property type="entry name" value="Cro/C1-type_HTH"/>
</dbReference>
<dbReference type="Pfam" id="PF01381">
    <property type="entry name" value="HTH_3"/>
    <property type="match status" value="1"/>
</dbReference>
<dbReference type="PANTHER" id="PTHR35010">
    <property type="entry name" value="BLL4672 PROTEIN-RELATED"/>
    <property type="match status" value="1"/>
</dbReference>
<gene>
    <name evidence="2" type="ORF">GCM10022215_17010</name>
</gene>
<dbReference type="SUPFAM" id="SSF47413">
    <property type="entry name" value="lambda repressor-like DNA-binding domains"/>
    <property type="match status" value="1"/>
</dbReference>
<feature type="domain" description="HTH cro/C1-type" evidence="1">
    <location>
        <begin position="8"/>
        <end position="62"/>
    </location>
</feature>
<dbReference type="RefSeq" id="WP_344732893.1">
    <property type="nucleotide sequence ID" value="NZ_BAAAZH010000012.1"/>
</dbReference>